<dbReference type="OrthoDB" id="31424at2157"/>
<keyword evidence="7" id="KW-1185">Reference proteome</keyword>
<evidence type="ECO:0000313" key="6">
    <source>
        <dbReference type="EMBL" id="KZX12422.1"/>
    </source>
</evidence>
<evidence type="ECO:0000313" key="7">
    <source>
        <dbReference type="Proteomes" id="UP000077428"/>
    </source>
</evidence>
<dbReference type="Pfam" id="PF26553">
    <property type="entry name" value="PDDEXK_19"/>
    <property type="match status" value="1"/>
</dbReference>
<name>A0A166ASJ9_METOA</name>
<keyword evidence="2 4" id="KW-0238">DNA-binding</keyword>
<keyword evidence="3 4" id="KW-0804">Transcription</keyword>
<dbReference type="STRING" id="66851.MBORA_11760"/>
<dbReference type="CDD" id="cd00093">
    <property type="entry name" value="HTH_XRE"/>
    <property type="match status" value="1"/>
</dbReference>
<proteinExistence type="inferred from homology"/>
<accession>A0A166ASJ9</accession>
<dbReference type="GO" id="GO:0003677">
    <property type="term" value="F:DNA binding"/>
    <property type="evidence" value="ECO:0007669"/>
    <property type="project" value="UniProtKB-KW"/>
</dbReference>
<dbReference type="InterPro" id="IPR001387">
    <property type="entry name" value="Cro/C1-type_HTH"/>
</dbReference>
<dbReference type="InterPro" id="IPR059051">
    <property type="entry name" value="MTH_967_PDDEXK"/>
</dbReference>
<dbReference type="GO" id="GO:0003700">
    <property type="term" value="F:DNA-binding transcription factor activity"/>
    <property type="evidence" value="ECO:0007669"/>
    <property type="project" value="UniProtKB-UniRule"/>
</dbReference>
<dbReference type="Gene3D" id="1.10.260.40">
    <property type="entry name" value="lambda repressor-like DNA-binding domains"/>
    <property type="match status" value="1"/>
</dbReference>
<keyword evidence="1 4" id="KW-0805">Transcription regulation</keyword>
<dbReference type="Pfam" id="PF01381">
    <property type="entry name" value="HTH_3"/>
    <property type="match status" value="1"/>
</dbReference>
<comment type="caution">
    <text evidence="6">The sequence shown here is derived from an EMBL/GenBank/DDBJ whole genome shotgun (WGS) entry which is preliminary data.</text>
</comment>
<dbReference type="PATRIC" id="fig|66851.6.peg.1279"/>
<gene>
    <name evidence="6" type="ORF">MBORA_11760</name>
</gene>
<dbReference type="HAMAP" id="MF_00584">
    <property type="entry name" value="HTH_type_cro_C1"/>
    <property type="match status" value="1"/>
</dbReference>
<dbReference type="InterPro" id="IPR010982">
    <property type="entry name" value="Lambda_DNA-bd_dom_sf"/>
</dbReference>
<dbReference type="EMBL" id="LWMU01000070">
    <property type="protein sequence ID" value="KZX12422.1"/>
    <property type="molecule type" value="Genomic_DNA"/>
</dbReference>
<dbReference type="SUPFAM" id="SSF47413">
    <property type="entry name" value="lambda repressor-like DNA-binding domains"/>
    <property type="match status" value="1"/>
</dbReference>
<evidence type="ECO:0000256" key="3">
    <source>
        <dbReference type="ARBA" id="ARBA00023163"/>
    </source>
</evidence>
<evidence type="ECO:0000256" key="4">
    <source>
        <dbReference type="HAMAP-Rule" id="MF_00584"/>
    </source>
</evidence>
<protein>
    <recommendedName>
        <fullName evidence="4">Putative HTH-type transcriptional regulatory protein MBORA_11760</fullName>
    </recommendedName>
</protein>
<dbReference type="RefSeq" id="WP_042694163.1">
    <property type="nucleotide sequence ID" value="NZ_CABMAB010000034.1"/>
</dbReference>
<sequence>MLTRSRMLQEIENLLKLEGYKTSDIYEQGSFDIVARKNLLILLLKTFLNIDSINERNAYEMKQLANIFLASPIIVGAKSRNGLLEEGVIYERYDIPTINFETLKNMIIYNEYPEILADRGGYFVKIDGNIIKQYREEYSLSLKDLADLAHVSRATMYKYENEIVRANTETAMILEEILNTKVTLDIDLLKQPTEDVIEYNQIGEGTDDLSKLGYGVILTNKSPFDAVAKIKSSKDLSTLITNIEKNRSEKTLKRMAIPLKDLSMVTTSEPVFIINNDKIKESLNSIPVIKSWELKEFEHSKELLKMIRERKER</sequence>
<reference evidence="7" key="1">
    <citation type="journal article" date="2016" name="Genome Announc.">
        <title>Draft Genome Sequences of Methanobrevibacter curvatus DSM11111, Methanobrevibacter cuticularis DSM11139, Methanobrevibacter filiformis DSM11501, and Methanobrevibacter oralis DSM7256.</title>
        <authorList>
            <person name="Poehlein A."/>
            <person name="Seedorf H."/>
        </authorList>
    </citation>
    <scope>NUCLEOTIDE SEQUENCE [LARGE SCALE GENOMIC DNA]</scope>
    <source>
        <strain evidence="7">DSM 7256 / JCM 30027 / ZR</strain>
    </source>
</reference>
<dbReference type="PROSITE" id="PS50943">
    <property type="entry name" value="HTH_CROC1"/>
    <property type="match status" value="1"/>
</dbReference>
<organism evidence="6 7">
    <name type="scientific">Methanobrevibacter oralis</name>
    <dbReference type="NCBI Taxonomy" id="66851"/>
    <lineage>
        <taxon>Archaea</taxon>
        <taxon>Methanobacteriati</taxon>
        <taxon>Methanobacteriota</taxon>
        <taxon>Methanomada group</taxon>
        <taxon>Methanobacteria</taxon>
        <taxon>Methanobacteriales</taxon>
        <taxon>Methanobacteriaceae</taxon>
        <taxon>Methanobrevibacter</taxon>
    </lineage>
</organism>
<evidence type="ECO:0000259" key="5">
    <source>
        <dbReference type="PROSITE" id="PS50943"/>
    </source>
</evidence>
<dbReference type="Proteomes" id="UP000077428">
    <property type="component" value="Unassembled WGS sequence"/>
</dbReference>
<evidence type="ECO:0000256" key="1">
    <source>
        <dbReference type="ARBA" id="ARBA00023015"/>
    </source>
</evidence>
<dbReference type="InterPro" id="IPR020886">
    <property type="entry name" value="MTH_967-like"/>
</dbReference>
<evidence type="ECO:0000256" key="2">
    <source>
        <dbReference type="ARBA" id="ARBA00023125"/>
    </source>
</evidence>
<dbReference type="AlphaFoldDB" id="A0A166ASJ9"/>
<feature type="domain" description="HTH cro/C1-type" evidence="5">
    <location>
        <begin position="131"/>
        <end position="189"/>
    </location>
</feature>
<dbReference type="SMART" id="SM00530">
    <property type="entry name" value="HTH_XRE"/>
    <property type="match status" value="1"/>
</dbReference>
<dbReference type="NCBIfam" id="NF003162">
    <property type="entry name" value="PRK04140.1"/>
    <property type="match status" value="1"/>
</dbReference>